<accession>A0A2G5B3E3</accession>
<keyword evidence="2" id="KW-1185">Reference proteome</keyword>
<protein>
    <submittedName>
        <fullName evidence="1">Uncharacterized protein</fullName>
    </submittedName>
</protein>
<reference evidence="1 2" key="1">
    <citation type="journal article" date="2015" name="Genome Biol. Evol.">
        <title>Phylogenomic analyses indicate that early fungi evolved digesting cell walls of algal ancestors of land plants.</title>
        <authorList>
            <person name="Chang Y."/>
            <person name="Wang S."/>
            <person name="Sekimoto S."/>
            <person name="Aerts A.L."/>
            <person name="Choi C."/>
            <person name="Clum A."/>
            <person name="LaButti K.M."/>
            <person name="Lindquist E.A."/>
            <person name="Yee Ngan C."/>
            <person name="Ohm R.A."/>
            <person name="Salamov A.A."/>
            <person name="Grigoriev I.V."/>
            <person name="Spatafora J.W."/>
            <person name="Berbee M.L."/>
        </authorList>
    </citation>
    <scope>NUCLEOTIDE SEQUENCE [LARGE SCALE GENOMIC DNA]</scope>
    <source>
        <strain evidence="1 2">NRRL 1564</strain>
    </source>
</reference>
<sequence length="135" mass="15364">MLHPILAISHFGGLIEAPIEATIIQPENSPDGLKTIQFKLKDGSTPNDDLMKNALYMVENSDYFTTSYEQQEKAKYTAYCPKKFIFIAKNGSSAVFEKTVHETNENTNDIIEALKALNVIDKIKKKMMYIQLDYH</sequence>
<organism evidence="1 2">
    <name type="scientific">Coemansia reversa (strain ATCC 12441 / NRRL 1564)</name>
    <dbReference type="NCBI Taxonomy" id="763665"/>
    <lineage>
        <taxon>Eukaryota</taxon>
        <taxon>Fungi</taxon>
        <taxon>Fungi incertae sedis</taxon>
        <taxon>Zoopagomycota</taxon>
        <taxon>Kickxellomycotina</taxon>
        <taxon>Kickxellomycetes</taxon>
        <taxon>Kickxellales</taxon>
        <taxon>Kickxellaceae</taxon>
        <taxon>Coemansia</taxon>
    </lineage>
</organism>
<proteinExistence type="predicted"/>
<dbReference type="Proteomes" id="UP000242474">
    <property type="component" value="Unassembled WGS sequence"/>
</dbReference>
<evidence type="ECO:0000313" key="2">
    <source>
        <dbReference type="Proteomes" id="UP000242474"/>
    </source>
</evidence>
<name>A0A2G5B3E3_COERN</name>
<dbReference type="AlphaFoldDB" id="A0A2G5B3E3"/>
<evidence type="ECO:0000313" key="1">
    <source>
        <dbReference type="EMBL" id="PIA13543.1"/>
    </source>
</evidence>
<dbReference type="EMBL" id="KZ303533">
    <property type="protein sequence ID" value="PIA13543.1"/>
    <property type="molecule type" value="Genomic_DNA"/>
</dbReference>
<gene>
    <name evidence="1" type="ORF">COEREDRAFT_89478</name>
</gene>